<dbReference type="RefSeq" id="WP_092723577.1">
    <property type="nucleotide sequence ID" value="NZ_FNNO01000006.1"/>
</dbReference>
<sequence>MKNSRSTLLPLSLISFVITCLFSACFKDLPTKRQVYFNDFETLSKSSLKVYNYNGLDTSLKIFSFNNSHVFGNFNNNRFELHLDTLPEHNAIKIEFDLLIHDKWDGDFILGSNNIPDVWQMTLDDHPFYQTTFSNGIHGQSFPNNYKAGNASSPAHSDAWNISLPGVCALKDSANGSSLYKIEITTSHNANAMTLACSDALQPFNSLCQKSWSVDNIRITAVKY</sequence>
<accession>A0A8X8IF19</accession>
<keyword evidence="2" id="KW-1185">Reference proteome</keyword>
<comment type="caution">
    <text evidence="1">The sequence shown here is derived from an EMBL/GenBank/DDBJ whole genome shotgun (WGS) entry which is preliminary data.</text>
</comment>
<proteinExistence type="predicted"/>
<dbReference type="EMBL" id="FNNO01000006">
    <property type="protein sequence ID" value="SDW84452.1"/>
    <property type="molecule type" value="Genomic_DNA"/>
</dbReference>
<evidence type="ECO:0000313" key="1">
    <source>
        <dbReference type="EMBL" id="SDW84452.1"/>
    </source>
</evidence>
<dbReference type="Proteomes" id="UP000198711">
    <property type="component" value="Unassembled WGS sequence"/>
</dbReference>
<organism evidence="1 2">
    <name type="scientific">Hydrobacter penzbergensis</name>
    <dbReference type="NCBI Taxonomy" id="1235997"/>
    <lineage>
        <taxon>Bacteria</taxon>
        <taxon>Pseudomonadati</taxon>
        <taxon>Bacteroidota</taxon>
        <taxon>Chitinophagia</taxon>
        <taxon>Chitinophagales</taxon>
        <taxon>Chitinophagaceae</taxon>
        <taxon>Hydrobacter</taxon>
    </lineage>
</organism>
<gene>
    <name evidence="1" type="ORF">SAMN05444410_106112</name>
</gene>
<reference evidence="1 2" key="1">
    <citation type="submission" date="2016-10" db="EMBL/GenBank/DDBJ databases">
        <authorList>
            <person name="Varghese N."/>
            <person name="Submissions S."/>
        </authorList>
    </citation>
    <scope>NUCLEOTIDE SEQUENCE [LARGE SCALE GENOMIC DNA]</scope>
    <source>
        <strain evidence="1 2">DSM 25353</strain>
    </source>
</reference>
<evidence type="ECO:0000313" key="2">
    <source>
        <dbReference type="Proteomes" id="UP000198711"/>
    </source>
</evidence>
<dbReference type="PROSITE" id="PS51257">
    <property type="entry name" value="PROKAR_LIPOPROTEIN"/>
    <property type="match status" value="1"/>
</dbReference>
<name>A0A8X8IF19_9BACT</name>
<protein>
    <submittedName>
        <fullName evidence="1">Uncharacterized protein</fullName>
    </submittedName>
</protein>
<dbReference type="AlphaFoldDB" id="A0A8X8IF19"/>